<feature type="region of interest" description="Disordered" evidence="1">
    <location>
        <begin position="251"/>
        <end position="290"/>
    </location>
</feature>
<evidence type="ECO:0000256" key="2">
    <source>
        <dbReference type="SAM" id="Phobius"/>
    </source>
</evidence>
<organism evidence="3 4">
    <name type="scientific">Meloidogyne javanica</name>
    <name type="common">Root-knot nematode worm</name>
    <dbReference type="NCBI Taxonomy" id="6303"/>
    <lineage>
        <taxon>Eukaryota</taxon>
        <taxon>Metazoa</taxon>
        <taxon>Ecdysozoa</taxon>
        <taxon>Nematoda</taxon>
        <taxon>Chromadorea</taxon>
        <taxon>Rhabditida</taxon>
        <taxon>Tylenchina</taxon>
        <taxon>Tylenchomorpha</taxon>
        <taxon>Tylenchoidea</taxon>
        <taxon>Meloidogynidae</taxon>
        <taxon>Meloidogyninae</taxon>
        <taxon>Meloidogyne</taxon>
        <taxon>Meloidogyne incognita group</taxon>
    </lineage>
</organism>
<feature type="transmembrane region" description="Helical" evidence="2">
    <location>
        <begin position="6"/>
        <end position="30"/>
    </location>
</feature>
<feature type="compositionally biased region" description="Low complexity" evidence="1">
    <location>
        <begin position="136"/>
        <end position="154"/>
    </location>
</feature>
<feature type="region of interest" description="Disordered" evidence="1">
    <location>
        <begin position="39"/>
        <end position="154"/>
    </location>
</feature>
<protein>
    <submittedName>
        <fullName evidence="4">Uncharacterized protein</fullName>
    </submittedName>
</protein>
<feature type="compositionally biased region" description="Polar residues" evidence="1">
    <location>
        <begin position="99"/>
        <end position="110"/>
    </location>
</feature>
<accession>A0A915N7E3</accession>
<keyword evidence="3" id="KW-1185">Reference proteome</keyword>
<reference evidence="4" key="1">
    <citation type="submission" date="2022-11" db="UniProtKB">
        <authorList>
            <consortium name="WormBaseParasite"/>
        </authorList>
    </citation>
    <scope>IDENTIFICATION</scope>
</reference>
<feature type="compositionally biased region" description="Low complexity" evidence="1">
    <location>
        <begin position="58"/>
        <end position="83"/>
    </location>
</feature>
<keyword evidence="2" id="KW-1133">Transmembrane helix</keyword>
<sequence length="470" mass="52783">MYSLKASILIVISSIVFVNILQGVDGFLLFNKHSAEKKHHSSKEKHYHHHKYHHHSDGSSSSSSSSSSESSSSSKSSSSSSSEHNSKSSEEKKPKKTSMKTTTILSTIQASTSTPSPTTSTPCPTTSTPSPPSSTPSPTVSTTTQLPTTQSSLPTIAKETTTLMPTIITETATDKVNSTPCHKEPKKTSMKTTILPPTPTNQVITTTPSPTTSTLEHKVKTIPTIPNVRTTPPSYIMNSNNIINKVEESKGENELGKNIQNSNNQPKSEENEDNKGDTDNYISSTEPSLTGDIDLDLNVDVVKKQGLVAATIQQQNELMDKQNTKPWFLVRIRQPYYHSKISEPVDQKNETSENEINNDLISKGEENNETVEIEEEILNNNLFKNDSREEDKDYLEDERNRTMVFDDREECLLNKANLEGKVNKIELNRVIQRLVNERRRIVRTIKKINRNQSQLCRMDRRRNQEKVLYR</sequence>
<feature type="region of interest" description="Disordered" evidence="1">
    <location>
        <begin position="176"/>
        <end position="217"/>
    </location>
</feature>
<evidence type="ECO:0000313" key="3">
    <source>
        <dbReference type="Proteomes" id="UP000887561"/>
    </source>
</evidence>
<proteinExistence type="predicted"/>
<evidence type="ECO:0000313" key="4">
    <source>
        <dbReference type="WBParaSite" id="scaffold9114_cov152.g13653"/>
    </source>
</evidence>
<feature type="compositionally biased region" description="Low complexity" evidence="1">
    <location>
        <begin position="111"/>
        <end position="128"/>
    </location>
</feature>
<evidence type="ECO:0000256" key="1">
    <source>
        <dbReference type="SAM" id="MobiDB-lite"/>
    </source>
</evidence>
<keyword evidence="2" id="KW-0472">Membrane</keyword>
<dbReference type="Proteomes" id="UP000887561">
    <property type="component" value="Unplaced"/>
</dbReference>
<feature type="compositionally biased region" description="Low complexity" evidence="1">
    <location>
        <begin position="205"/>
        <end position="214"/>
    </location>
</feature>
<feature type="compositionally biased region" description="Basic residues" evidence="1">
    <location>
        <begin position="39"/>
        <end position="54"/>
    </location>
</feature>
<dbReference type="AlphaFoldDB" id="A0A915N7E3"/>
<feature type="compositionally biased region" description="Basic and acidic residues" evidence="1">
    <location>
        <begin position="84"/>
        <end position="93"/>
    </location>
</feature>
<dbReference type="WBParaSite" id="scaffold9114_cov152.g13653">
    <property type="protein sequence ID" value="scaffold9114_cov152.g13653"/>
    <property type="gene ID" value="scaffold9114_cov152.g13653"/>
</dbReference>
<name>A0A915N7E3_MELJA</name>
<keyword evidence="2" id="KW-0812">Transmembrane</keyword>
<feature type="compositionally biased region" description="Basic and acidic residues" evidence="1">
    <location>
        <begin position="267"/>
        <end position="278"/>
    </location>
</feature>